<name>A0A267MKN6_9FIRM</name>
<dbReference type="AlphaFoldDB" id="A0A267MKN6"/>
<proteinExistence type="predicted"/>
<gene>
    <name evidence="1" type="ORF">CCE28_10920</name>
</gene>
<protein>
    <submittedName>
        <fullName evidence="1">Uncharacterized protein</fullName>
    </submittedName>
</protein>
<dbReference type="EMBL" id="NIBG01000008">
    <property type="protein sequence ID" value="PAB59363.1"/>
    <property type="molecule type" value="Genomic_DNA"/>
</dbReference>
<dbReference type="Proteomes" id="UP000216024">
    <property type="component" value="Unassembled WGS sequence"/>
</dbReference>
<organism evidence="1 2">
    <name type="scientific">Anaeromicrobium sediminis</name>
    <dbReference type="NCBI Taxonomy" id="1478221"/>
    <lineage>
        <taxon>Bacteria</taxon>
        <taxon>Bacillati</taxon>
        <taxon>Bacillota</taxon>
        <taxon>Clostridia</taxon>
        <taxon>Peptostreptococcales</taxon>
        <taxon>Thermotaleaceae</taxon>
        <taxon>Anaeromicrobium</taxon>
    </lineage>
</organism>
<keyword evidence="2" id="KW-1185">Reference proteome</keyword>
<evidence type="ECO:0000313" key="1">
    <source>
        <dbReference type="EMBL" id="PAB59363.1"/>
    </source>
</evidence>
<accession>A0A267MKN6</accession>
<evidence type="ECO:0000313" key="2">
    <source>
        <dbReference type="Proteomes" id="UP000216024"/>
    </source>
</evidence>
<reference evidence="1 2" key="1">
    <citation type="submission" date="2017-06" db="EMBL/GenBank/DDBJ databases">
        <title>Draft genome sequence of anaerobic fermentative bacterium Anaeromicrobium sediminis DY2726D isolated from West Pacific Ocean sediments.</title>
        <authorList>
            <person name="Zeng X."/>
        </authorList>
    </citation>
    <scope>NUCLEOTIDE SEQUENCE [LARGE SCALE GENOMIC DNA]</scope>
    <source>
        <strain evidence="1 2">DY2726D</strain>
    </source>
</reference>
<sequence>MLELNKRNELMKFIDLVKPYVNQIPCMKYKVDVKNRLKYTPNKLSSTTNKRIITCPLNIIDNHYSKEDINTIIKIKNKHITNKKIAHILQRPYWGLVDKVRRLKKEGKL</sequence>
<comment type="caution">
    <text evidence="1">The sequence shown here is derived from an EMBL/GenBank/DDBJ whole genome shotgun (WGS) entry which is preliminary data.</text>
</comment>